<sequence>MIAKLLSTVVDCPDPVGLGGFYAAILGGELDVSDPEWVELRTPSGQHFSFQAVEDYRPPRWPDPGHPQQVHLDFEVDGMEDVERAQAEVLALGATLLHDSGGKRRGFRVFSDPAGHPFCLCYGQGYPKGTG</sequence>
<reference evidence="3" key="1">
    <citation type="journal article" date="2019" name="Int. J. Syst. Evol. Microbiol.">
        <title>The Global Catalogue of Microorganisms (GCM) 10K type strain sequencing project: providing services to taxonomists for standard genome sequencing and annotation.</title>
        <authorList>
            <consortium name="The Broad Institute Genomics Platform"/>
            <consortium name="The Broad Institute Genome Sequencing Center for Infectious Disease"/>
            <person name="Wu L."/>
            <person name="Ma J."/>
        </authorList>
    </citation>
    <scope>NUCLEOTIDE SEQUENCE [LARGE SCALE GENOMIC DNA]</scope>
    <source>
        <strain evidence="3">CGMCC 4.7304</strain>
    </source>
</reference>
<dbReference type="InterPro" id="IPR041581">
    <property type="entry name" value="Glyoxalase_6"/>
</dbReference>
<name>A0ABW0Z5I4_9ACTN</name>
<dbReference type="InterPro" id="IPR037523">
    <property type="entry name" value="VOC_core"/>
</dbReference>
<dbReference type="Gene3D" id="3.10.180.10">
    <property type="entry name" value="2,3-Dihydroxybiphenyl 1,2-Dioxygenase, domain 1"/>
    <property type="match status" value="1"/>
</dbReference>
<dbReference type="PANTHER" id="PTHR35908:SF1">
    <property type="entry name" value="CONSERVED PROTEIN"/>
    <property type="match status" value="1"/>
</dbReference>
<proteinExistence type="predicted"/>
<evidence type="ECO:0000259" key="1">
    <source>
        <dbReference type="PROSITE" id="PS51819"/>
    </source>
</evidence>
<protein>
    <submittedName>
        <fullName evidence="2">VOC family protein</fullName>
    </submittedName>
</protein>
<dbReference type="SUPFAM" id="SSF54593">
    <property type="entry name" value="Glyoxalase/Bleomycin resistance protein/Dihydroxybiphenyl dioxygenase"/>
    <property type="match status" value="1"/>
</dbReference>
<keyword evidence="3" id="KW-1185">Reference proteome</keyword>
<organism evidence="2 3">
    <name type="scientific">Streptomyces gamaensis</name>
    <dbReference type="NCBI Taxonomy" id="1763542"/>
    <lineage>
        <taxon>Bacteria</taxon>
        <taxon>Bacillati</taxon>
        <taxon>Actinomycetota</taxon>
        <taxon>Actinomycetes</taxon>
        <taxon>Kitasatosporales</taxon>
        <taxon>Streptomycetaceae</taxon>
        <taxon>Streptomyces</taxon>
    </lineage>
</organism>
<evidence type="ECO:0000313" key="2">
    <source>
        <dbReference type="EMBL" id="MFC5723068.1"/>
    </source>
</evidence>
<dbReference type="InterPro" id="IPR029068">
    <property type="entry name" value="Glyas_Bleomycin-R_OHBP_Dase"/>
</dbReference>
<dbReference type="PANTHER" id="PTHR35908">
    <property type="entry name" value="HYPOTHETICAL FUSION PROTEIN"/>
    <property type="match status" value="1"/>
</dbReference>
<dbReference type="Pfam" id="PF18029">
    <property type="entry name" value="Glyoxalase_6"/>
    <property type="match status" value="1"/>
</dbReference>
<dbReference type="EMBL" id="JBHSPB010000015">
    <property type="protein sequence ID" value="MFC5723068.1"/>
    <property type="molecule type" value="Genomic_DNA"/>
</dbReference>
<dbReference type="PROSITE" id="PS51819">
    <property type="entry name" value="VOC"/>
    <property type="match status" value="1"/>
</dbReference>
<dbReference type="Proteomes" id="UP001596083">
    <property type="component" value="Unassembled WGS sequence"/>
</dbReference>
<evidence type="ECO:0000313" key="3">
    <source>
        <dbReference type="Proteomes" id="UP001596083"/>
    </source>
</evidence>
<feature type="domain" description="VOC" evidence="1">
    <location>
        <begin position="4"/>
        <end position="123"/>
    </location>
</feature>
<gene>
    <name evidence="2" type="ORF">ACFP1Z_23145</name>
</gene>
<comment type="caution">
    <text evidence="2">The sequence shown here is derived from an EMBL/GenBank/DDBJ whole genome shotgun (WGS) entry which is preliminary data.</text>
</comment>
<accession>A0ABW0Z5I4</accession>
<dbReference type="RefSeq" id="WP_390319004.1">
    <property type="nucleotide sequence ID" value="NZ_JBHSPB010000015.1"/>
</dbReference>